<dbReference type="InterPro" id="IPR019825">
    <property type="entry name" value="Lectin_legB_Mn/Ca_BS"/>
</dbReference>
<dbReference type="RefSeq" id="WP_281755643.1">
    <property type="nucleotide sequence ID" value="NZ_BRVP01000019.1"/>
</dbReference>
<dbReference type="Gene3D" id="2.60.120.200">
    <property type="match status" value="1"/>
</dbReference>
<dbReference type="InterPro" id="IPR035986">
    <property type="entry name" value="PKD_dom_sf"/>
</dbReference>
<dbReference type="PROSITE" id="PS50093">
    <property type="entry name" value="PKD"/>
    <property type="match status" value="1"/>
</dbReference>
<dbReference type="EMBL" id="BRVP01000019">
    <property type="protein sequence ID" value="GLB53577.1"/>
    <property type="molecule type" value="Genomic_DNA"/>
</dbReference>
<accession>A0A9W6B8J7</accession>
<dbReference type="InterPro" id="IPR026341">
    <property type="entry name" value="T9SS_type_B"/>
</dbReference>
<dbReference type="Pfam" id="PF13585">
    <property type="entry name" value="CHU_C"/>
    <property type="match status" value="1"/>
</dbReference>
<organism evidence="2 3">
    <name type="scientific">Neptunitalea chrysea</name>
    <dbReference type="NCBI Taxonomy" id="1647581"/>
    <lineage>
        <taxon>Bacteria</taxon>
        <taxon>Pseudomonadati</taxon>
        <taxon>Bacteroidota</taxon>
        <taxon>Flavobacteriia</taxon>
        <taxon>Flavobacteriales</taxon>
        <taxon>Flavobacteriaceae</taxon>
        <taxon>Neptunitalea</taxon>
    </lineage>
</organism>
<evidence type="ECO:0000313" key="3">
    <source>
        <dbReference type="Proteomes" id="UP001143545"/>
    </source>
</evidence>
<dbReference type="InterPro" id="IPR013783">
    <property type="entry name" value="Ig-like_fold"/>
</dbReference>
<keyword evidence="3" id="KW-1185">Reference proteome</keyword>
<dbReference type="Gene3D" id="2.60.40.10">
    <property type="entry name" value="Immunoglobulins"/>
    <property type="match status" value="1"/>
</dbReference>
<dbReference type="Proteomes" id="UP001143545">
    <property type="component" value="Unassembled WGS sequence"/>
</dbReference>
<comment type="caution">
    <text evidence="2">The sequence shown here is derived from an EMBL/GenBank/DDBJ whole genome shotgun (WGS) entry which is preliminary data.</text>
</comment>
<dbReference type="CDD" id="cd00146">
    <property type="entry name" value="PKD"/>
    <property type="match status" value="1"/>
</dbReference>
<dbReference type="Pfam" id="PF18483">
    <property type="entry name" value="Lectin_L-type_dom"/>
    <property type="match status" value="1"/>
</dbReference>
<dbReference type="InterPro" id="IPR011044">
    <property type="entry name" value="Quino_amine_DH_bsu"/>
</dbReference>
<dbReference type="Pfam" id="PF18911">
    <property type="entry name" value="PKD_4"/>
    <property type="match status" value="1"/>
</dbReference>
<sequence length="2003" mass="219034">MLKKYFFLIILTLSVNIVKSQVEAINWYFGQNAGIAFDPITYDFIGTVSGSLATLEGCASISDSNGILFYTDGTTVYNANDNIMPNGTGLNGNSSSTQSAIIVPFVDDNTKYYIFTVDDNGGPFSYTVVDMTLDGGNGDVDTSQLNVTLLPNTTEKICVTEIEDSENGYWVITYGPSATSTSNYNRMYAYKLTNTGIDTSPVISTFGYTTNEERGYLKISPDGTKIACATLETDRLYLYDFNATTGVVTNELQLGIATAADYPYGIEFSPDSSLLYCAAVNSSGSGGSGYTSSLIQYDLQAADIVMSQVEIYTGSGYRGALQLGPDRKIYRTVPDGYSSSFATSSLSVINNPNQLGTACNYVEDDIDLSFGGATQGLPPFISSIFNASFDHENLCYGETTQFTLEVNNLNDVDSVVWHFDDPSSGTNNVSLDINPTHVFTQPGNYNVTIEVLYTDGSTSDESENVTIYQTPTIVNVSDWLACTVNLNGNYTFDFTEKDNEATSNNSALIATYYHTFTDAENDTDPITTPYNYTSNVDEVIYVKVINPLNPNCSYIDSFTISTAVEPVINAMTDITACEDIDYDYINIDLTDKITEAYGTQSASDFDISFHTSQGDAENGINPISVNHTNDEDDETIYVRLENTDHHECYSIGTFTIIIFDTPVPGQPVDIYACLDATTGTADFDVSDVETILKNGTHPENIDITTTSLYYDENGNIIGDDGLASPFTSGSQTITAQLTNSHTQCTSTGTMDNFTYNGDAFINATNDLIQLTQAENTPDANGNMGSAWSNIMIDLTNDFSIDAELFFGTYDSGADGIAFVLQPLTVNAGSVGGGLGYQGISPSLAVEFDTYANGTDPIINDHVAIISDGQANVNSAHSEFTAPADLGNIEDNFWHDVNITYDSTTQTFTVTLDGTIVQTATIDLVNDIFGGSSYVYWGFTGSTGAATNTQQVIINNFCVAQEDIGCPEYVTFNLIAVPEFTMAPIDQIEECDDDNDGFITFDTSNIQSLVESNFTNLDRYEIEFYDGNNDFIAATFPSTYYNVVANTETITVGVTDILSGCYVTNTFDLIVNPKPEIIVPTPLYGCNNGTGNHTFLLNEKTAEILNGQSDISVLYYDSMTDLISGAASLPNAYTSSTPTHTIYVKLVHNITGCWNSTTLELIIMDPPTVNTPNELAYCDDDNDGFGEFDIQSIYSSVIPNDSYTYNVSIHETHTDAENDVNQQYSPYENIYPDTQTLHVRVENTTTGCYSIVPLQLYVHPTPEVSYDLPALELCDDEVADGLTEFDLSLQDEDVYGSQSISDYTVSYYGSYNAAALGMAALPNYYTNSTPYLQTIWVRLEDNLTGCPTIRSFDLIVNPNPVIDTNYDNDLALCDDFGEIGDEITVFDLTVENDEITGGFNGYAVTYYETLADAKDATNVVPDDTAYTNTLGNPSTLYVRVEDLNTGCYSTTSVTLRVLNNPSPLTDIDPIETCDDDLDGDENNGQAEFDLTIYEEALLNGETDVTAAYYETYNDAYNATNAISNSTAYYNITPDLQTIYVAVTNNNTGCLTIVDFDLIVNPSPDVVDETTYYLCEKDNDDEESILLTDMDNWVMQGADTSGYVITYYETEVHAINDEYEYAGPSITITGTEDIAVRVVDTLTGCIQTLAYTIDIEQAPLANTPRTYAICESLGSDGYYNNDGVEVFDLTTKIDEIMAGQSQTAYTITFYTSYDNALNQENPMDDTDIATYETGSTTVYAVVTNNNTGCTNGEPIAVELIVEPLPEVTLNEQTGIICTDATNNPILGTDLGEGYEYAWNNGATTPTLEATEGGEYYVTVTNTNTINQCSYETNHIYFDEASLPSVTPTVLQSEMFNGDNTIEVIAEGVGASDYSFQLDDDEIQYTGLFTDVQPGVHSITITELNGCGTLKLEVSVIDYMKYFTPNGDGVNDTWKVIGLENQTNAQIFIFDRQGKMVKQMSSTSEGWNGTYNGNMLPSSDYWFKVVYTEPNSGKVKEFNSHFSLKR</sequence>
<dbReference type="CDD" id="cd01951">
    <property type="entry name" value="lectin_L-type"/>
    <property type="match status" value="1"/>
</dbReference>
<reference evidence="2" key="1">
    <citation type="submission" date="2022-07" db="EMBL/GenBank/DDBJ databases">
        <title>Taxonomy of Novel Oxalotrophic and Methylotrophic Bacteria.</title>
        <authorList>
            <person name="Sahin N."/>
            <person name="Tani A."/>
        </authorList>
    </citation>
    <scope>NUCLEOTIDE SEQUENCE</scope>
    <source>
        <strain evidence="2">AM327</strain>
    </source>
</reference>
<evidence type="ECO:0000313" key="2">
    <source>
        <dbReference type="EMBL" id="GLB53577.1"/>
    </source>
</evidence>
<feature type="domain" description="PKD" evidence="1">
    <location>
        <begin position="417"/>
        <end position="467"/>
    </location>
</feature>
<evidence type="ECO:0000259" key="1">
    <source>
        <dbReference type="PROSITE" id="PS50093"/>
    </source>
</evidence>
<dbReference type="InterPro" id="IPR000601">
    <property type="entry name" value="PKD_dom"/>
</dbReference>
<dbReference type="PROSITE" id="PS00307">
    <property type="entry name" value="LECTIN_LEGUME_BETA"/>
    <property type="match status" value="1"/>
</dbReference>
<dbReference type="SUPFAM" id="SSF49899">
    <property type="entry name" value="Concanavalin A-like lectins/glucanases"/>
    <property type="match status" value="1"/>
</dbReference>
<protein>
    <recommendedName>
        <fullName evidence="1">PKD domain-containing protein</fullName>
    </recommendedName>
</protein>
<dbReference type="SUPFAM" id="SSF49299">
    <property type="entry name" value="PKD domain"/>
    <property type="match status" value="1"/>
</dbReference>
<dbReference type="InterPro" id="IPR013320">
    <property type="entry name" value="ConA-like_dom_sf"/>
</dbReference>
<dbReference type="NCBIfam" id="TIGR04131">
    <property type="entry name" value="Bac_Flav_CTERM"/>
    <property type="match status" value="1"/>
</dbReference>
<name>A0A9W6B8J7_9FLAO</name>
<proteinExistence type="predicted"/>
<dbReference type="SUPFAM" id="SSF50969">
    <property type="entry name" value="YVTN repeat-like/Quinoprotein amine dehydrogenase"/>
    <property type="match status" value="1"/>
</dbReference>
<dbReference type="GO" id="GO:0005975">
    <property type="term" value="P:carbohydrate metabolic process"/>
    <property type="evidence" value="ECO:0007669"/>
    <property type="project" value="UniProtKB-ARBA"/>
</dbReference>
<dbReference type="InterPro" id="IPR056573">
    <property type="entry name" value="Lectin_L-type_dom"/>
</dbReference>
<gene>
    <name evidence="2" type="ORF">NBRC110019_26180</name>
</gene>
<dbReference type="GO" id="GO:0004553">
    <property type="term" value="F:hydrolase activity, hydrolyzing O-glycosyl compounds"/>
    <property type="evidence" value="ECO:0007669"/>
    <property type="project" value="UniProtKB-ARBA"/>
</dbReference>